<feature type="domain" description="HTH luxR-type" evidence="1">
    <location>
        <begin position="697"/>
        <end position="761"/>
    </location>
</feature>
<name>A0ABV2WYR9_9NOCA</name>
<organism evidence="2 3">
    <name type="scientific">Nocardia rhamnosiphila</name>
    <dbReference type="NCBI Taxonomy" id="426716"/>
    <lineage>
        <taxon>Bacteria</taxon>
        <taxon>Bacillati</taxon>
        <taxon>Actinomycetota</taxon>
        <taxon>Actinomycetes</taxon>
        <taxon>Mycobacteriales</taxon>
        <taxon>Nocardiaceae</taxon>
        <taxon>Nocardia</taxon>
    </lineage>
</organism>
<dbReference type="InterPro" id="IPR016032">
    <property type="entry name" value="Sig_transdc_resp-reg_C-effctor"/>
</dbReference>
<comment type="caution">
    <text evidence="2">The sequence shown here is derived from an EMBL/GenBank/DDBJ whole genome shotgun (WGS) entry which is preliminary data.</text>
</comment>
<evidence type="ECO:0000259" key="1">
    <source>
        <dbReference type="PROSITE" id="PS50043"/>
    </source>
</evidence>
<dbReference type="PRINTS" id="PR00364">
    <property type="entry name" value="DISEASERSIST"/>
</dbReference>
<dbReference type="InterPro" id="IPR036388">
    <property type="entry name" value="WH-like_DNA-bd_sf"/>
</dbReference>
<dbReference type="SMART" id="SM00421">
    <property type="entry name" value="HTH_LUXR"/>
    <property type="match status" value="1"/>
</dbReference>
<protein>
    <submittedName>
        <fullName evidence="2">LuxR C-terminal-related transcriptional regulator</fullName>
    </submittedName>
</protein>
<evidence type="ECO:0000313" key="2">
    <source>
        <dbReference type="EMBL" id="MEU1956027.1"/>
    </source>
</evidence>
<dbReference type="SUPFAM" id="SSF48452">
    <property type="entry name" value="TPR-like"/>
    <property type="match status" value="1"/>
</dbReference>
<evidence type="ECO:0000313" key="3">
    <source>
        <dbReference type="Proteomes" id="UP001550628"/>
    </source>
</evidence>
<dbReference type="InterPro" id="IPR000792">
    <property type="entry name" value="Tscrpt_reg_LuxR_C"/>
</dbReference>
<dbReference type="PANTHER" id="PTHR47691:SF3">
    <property type="entry name" value="HTH-TYPE TRANSCRIPTIONAL REGULATOR RV0890C-RELATED"/>
    <property type="match status" value="1"/>
</dbReference>
<dbReference type="Pfam" id="PF00196">
    <property type="entry name" value="GerE"/>
    <property type="match status" value="1"/>
</dbReference>
<dbReference type="PROSITE" id="PS50043">
    <property type="entry name" value="HTH_LUXR_2"/>
    <property type="match status" value="1"/>
</dbReference>
<proteinExistence type="predicted"/>
<dbReference type="RefSeq" id="WP_356959362.1">
    <property type="nucleotide sequence ID" value="NZ_JBEYBD010000028.1"/>
</dbReference>
<dbReference type="Gene3D" id="1.25.40.10">
    <property type="entry name" value="Tetratricopeptide repeat domain"/>
    <property type="match status" value="1"/>
</dbReference>
<keyword evidence="3" id="KW-1185">Reference proteome</keyword>
<sequence>MTRRVQHGMGSLPAEVTSLVGRRVESAEVRRLLGKSRMVTLTGPGGVGKTRLAVHVARRVSASFGDGVCFVPLSEVTRPDLVVPTIMSVLDPGPGMQRDLAAQVGEKRLLLVLDNCEHLTAACAEVTAGLLAACPQLTVLATSREALRIAGEVVVAVRPLAVPRGLGVGRRDRARSDDAVGLFVERARQANPELAVDGEVEHAVVELCHRLDGLPLAIELAAAATRVLPIAALSAQTQPLTPLAQGLRSAPIRHQSLRATIACSYDLCSPPARRLWERMSVLRGGTSLEVVQQVCADETLSREDIAAALVELTSKSVVEFDGSRYRMLETIRYFGAEELAASGQEVAMREAHLVHITALTDELERSWCVGDQRQVVRSVRDQWANVRAALDFCLTDPTRAEAGLRITRRLYGFWVTSVPMREGRNWLDRFLAVDLDPSEDRACALWIAGLLTTLDGDVPRAELLIEEGIAVSRALDDQADLAHSLQGLAFCRVLRGRVEESLAMLGEAVGLERSLPAPNLHLGRALTTQGIALCAADRAEQAAAALEEARAIQIETGDDFMGSWSDVFLGLAACRDNQLERADGLLTGALERKSALGDTLGVSLALEFLGWVVLDAADADRGARLLAASEVASRTVGPHLVGFTRLLQWHGEYRRRARRELGAAEYESAIKSAQQMSVADLVDYALGRLGSAESDHGMGDELPLTPRERQIAVLVSEGKTNKEIAAELVIAHRTVDSHVENILVKLGFSSRVQIAALVARG</sequence>
<gene>
    <name evidence="2" type="ORF">ABZ510_29760</name>
</gene>
<dbReference type="InterPro" id="IPR011990">
    <property type="entry name" value="TPR-like_helical_dom_sf"/>
</dbReference>
<reference evidence="2 3" key="1">
    <citation type="submission" date="2024-06" db="EMBL/GenBank/DDBJ databases">
        <title>The Natural Products Discovery Center: Release of the First 8490 Sequenced Strains for Exploring Actinobacteria Biosynthetic Diversity.</title>
        <authorList>
            <person name="Kalkreuter E."/>
            <person name="Kautsar S.A."/>
            <person name="Yang D."/>
            <person name="Bader C.D."/>
            <person name="Teijaro C.N."/>
            <person name="Fluegel L."/>
            <person name="Davis C.M."/>
            <person name="Simpson J.R."/>
            <person name="Lauterbach L."/>
            <person name="Steele A.D."/>
            <person name="Gui C."/>
            <person name="Meng S."/>
            <person name="Li G."/>
            <person name="Viehrig K."/>
            <person name="Ye F."/>
            <person name="Su P."/>
            <person name="Kiefer A.F."/>
            <person name="Nichols A."/>
            <person name="Cepeda A.J."/>
            <person name="Yan W."/>
            <person name="Fan B."/>
            <person name="Jiang Y."/>
            <person name="Adhikari A."/>
            <person name="Zheng C.-J."/>
            <person name="Schuster L."/>
            <person name="Cowan T.M."/>
            <person name="Smanski M.J."/>
            <person name="Chevrette M.G."/>
            <person name="De Carvalho L.P.S."/>
            <person name="Shen B."/>
        </authorList>
    </citation>
    <scope>NUCLEOTIDE SEQUENCE [LARGE SCALE GENOMIC DNA]</scope>
    <source>
        <strain evidence="2 3">NPDC019708</strain>
    </source>
</reference>
<dbReference type="Proteomes" id="UP001550628">
    <property type="component" value="Unassembled WGS sequence"/>
</dbReference>
<dbReference type="PROSITE" id="PS00622">
    <property type="entry name" value="HTH_LUXR_1"/>
    <property type="match status" value="1"/>
</dbReference>
<dbReference type="Gene3D" id="3.40.50.300">
    <property type="entry name" value="P-loop containing nucleotide triphosphate hydrolases"/>
    <property type="match status" value="1"/>
</dbReference>
<dbReference type="SUPFAM" id="SSF46894">
    <property type="entry name" value="C-terminal effector domain of the bipartite response regulators"/>
    <property type="match status" value="1"/>
</dbReference>
<dbReference type="CDD" id="cd06170">
    <property type="entry name" value="LuxR_C_like"/>
    <property type="match status" value="1"/>
</dbReference>
<dbReference type="PRINTS" id="PR00038">
    <property type="entry name" value="HTHLUXR"/>
</dbReference>
<dbReference type="PANTHER" id="PTHR47691">
    <property type="entry name" value="REGULATOR-RELATED"/>
    <property type="match status" value="1"/>
</dbReference>
<dbReference type="InterPro" id="IPR027417">
    <property type="entry name" value="P-loop_NTPase"/>
</dbReference>
<dbReference type="SUPFAM" id="SSF52540">
    <property type="entry name" value="P-loop containing nucleoside triphosphate hydrolases"/>
    <property type="match status" value="1"/>
</dbReference>
<dbReference type="EMBL" id="JBEYBF010000031">
    <property type="protein sequence ID" value="MEU1956027.1"/>
    <property type="molecule type" value="Genomic_DNA"/>
</dbReference>
<accession>A0ABV2WYR9</accession>
<dbReference type="Gene3D" id="1.10.10.10">
    <property type="entry name" value="Winged helix-like DNA-binding domain superfamily/Winged helix DNA-binding domain"/>
    <property type="match status" value="1"/>
</dbReference>